<dbReference type="InterPro" id="IPR002901">
    <property type="entry name" value="MGlyc_endo_b_GlcNAc-like_dom"/>
</dbReference>
<feature type="compositionally biased region" description="Low complexity" evidence="3">
    <location>
        <begin position="152"/>
        <end position="166"/>
    </location>
</feature>
<feature type="compositionally biased region" description="Basic and acidic residues" evidence="3">
    <location>
        <begin position="170"/>
        <end position="183"/>
    </location>
</feature>
<feature type="domain" description="Peptidase C51" evidence="5">
    <location>
        <begin position="537"/>
        <end position="666"/>
    </location>
</feature>
<feature type="chain" id="PRO_5020443778" evidence="4">
    <location>
        <begin position="28"/>
        <end position="668"/>
    </location>
</feature>
<dbReference type="InterPro" id="IPR051056">
    <property type="entry name" value="Glycosyl_Hydrolase_73"/>
</dbReference>
<keyword evidence="4" id="KW-0732">Signal</keyword>
<feature type="compositionally biased region" description="Basic and acidic residues" evidence="3">
    <location>
        <begin position="264"/>
        <end position="281"/>
    </location>
</feature>
<dbReference type="GeneID" id="58091028"/>
<protein>
    <submittedName>
        <fullName evidence="6">Amidase domain-containing protein</fullName>
    </submittedName>
</protein>
<feature type="compositionally biased region" description="Polar residues" evidence="3">
    <location>
        <begin position="309"/>
        <end position="320"/>
    </location>
</feature>
<dbReference type="Pfam" id="PF05257">
    <property type="entry name" value="CHAP"/>
    <property type="match status" value="1"/>
</dbReference>
<dbReference type="Gene3D" id="4.10.80.30">
    <property type="entry name" value="DNA polymerase, domain 6"/>
    <property type="match status" value="1"/>
</dbReference>
<feature type="region of interest" description="Disordered" evidence="3">
    <location>
        <begin position="125"/>
        <end position="250"/>
    </location>
</feature>
<dbReference type="PANTHER" id="PTHR33308">
    <property type="entry name" value="PEPTIDOGLYCAN HYDROLASE FLGJ"/>
    <property type="match status" value="1"/>
</dbReference>
<dbReference type="PANTHER" id="PTHR33308:SF9">
    <property type="entry name" value="PEPTIDOGLYCAN HYDROLASE FLGJ"/>
    <property type="match status" value="1"/>
</dbReference>
<feature type="region of interest" description="Disordered" evidence="3">
    <location>
        <begin position="31"/>
        <end position="79"/>
    </location>
</feature>
<accession>A0A4Q9WBL4</accession>
<feature type="compositionally biased region" description="Basic and acidic residues" evidence="3">
    <location>
        <begin position="58"/>
        <end position="67"/>
    </location>
</feature>
<reference evidence="6 7" key="1">
    <citation type="journal article" date="2019" name="Sci. Transl. Med.">
        <title>Quorum sensing between bacterial species on the skin protects against epidermal injury in atopic dermatitis.</title>
        <authorList>
            <person name="Williams M.R."/>
        </authorList>
    </citation>
    <scope>NUCLEOTIDE SEQUENCE [LARGE SCALE GENOMIC DNA]</scope>
    <source>
        <strain evidence="6 7">E7</strain>
    </source>
</reference>
<feature type="signal peptide" evidence="4">
    <location>
        <begin position="1"/>
        <end position="27"/>
    </location>
</feature>
<feature type="region of interest" description="Disordered" evidence="3">
    <location>
        <begin position="264"/>
        <end position="320"/>
    </location>
</feature>
<dbReference type="InterPro" id="IPR038765">
    <property type="entry name" value="Papain-like_cys_pep_sf"/>
</dbReference>
<dbReference type="EMBL" id="SCHB01000003">
    <property type="protein sequence ID" value="TBW72696.1"/>
    <property type="molecule type" value="Genomic_DNA"/>
</dbReference>
<organism evidence="6 7">
    <name type="scientific">Staphylococcus lugdunensis</name>
    <dbReference type="NCBI Taxonomy" id="28035"/>
    <lineage>
        <taxon>Bacteria</taxon>
        <taxon>Bacillati</taxon>
        <taxon>Bacillota</taxon>
        <taxon>Bacilli</taxon>
        <taxon>Bacillales</taxon>
        <taxon>Staphylococcaceae</taxon>
        <taxon>Staphylococcus</taxon>
    </lineage>
</organism>
<dbReference type="NCBIfam" id="NF006360">
    <property type="entry name" value="PRK08581.1-2"/>
    <property type="match status" value="1"/>
</dbReference>
<name>A0A4Q9WBL4_STALU</name>
<dbReference type="RefSeq" id="WP_002492407.1">
    <property type="nucleotide sequence ID" value="NZ_AP021848.1"/>
</dbReference>
<dbReference type="GO" id="GO:0004040">
    <property type="term" value="F:amidase activity"/>
    <property type="evidence" value="ECO:0007669"/>
    <property type="project" value="InterPro"/>
</dbReference>
<feature type="compositionally biased region" description="Basic residues" evidence="3">
    <location>
        <begin position="68"/>
        <end position="79"/>
    </location>
</feature>
<dbReference type="Proteomes" id="UP000293637">
    <property type="component" value="Unassembled WGS sequence"/>
</dbReference>
<proteinExistence type="inferred from homology"/>
<comment type="caution">
    <text evidence="6">The sequence shown here is derived from an EMBL/GenBank/DDBJ whole genome shotgun (WGS) entry which is preliminary data.</text>
</comment>
<dbReference type="Gene3D" id="3.90.1720.10">
    <property type="entry name" value="endopeptidase domain like (from Nostoc punctiforme)"/>
    <property type="match status" value="1"/>
</dbReference>
<dbReference type="InterPro" id="IPR007921">
    <property type="entry name" value="CHAP_dom"/>
</dbReference>
<dbReference type="Pfam" id="PF01832">
    <property type="entry name" value="Glucosaminidase"/>
    <property type="match status" value="1"/>
</dbReference>
<dbReference type="SUPFAM" id="SSF54001">
    <property type="entry name" value="Cysteine proteinases"/>
    <property type="match status" value="1"/>
</dbReference>
<dbReference type="Gene3D" id="1.10.530.10">
    <property type="match status" value="1"/>
</dbReference>
<dbReference type="SMART" id="SM00047">
    <property type="entry name" value="LYZ2"/>
    <property type="match status" value="1"/>
</dbReference>
<evidence type="ECO:0000313" key="7">
    <source>
        <dbReference type="Proteomes" id="UP000293637"/>
    </source>
</evidence>
<evidence type="ECO:0000256" key="4">
    <source>
        <dbReference type="SAM" id="SignalP"/>
    </source>
</evidence>
<evidence type="ECO:0000259" key="5">
    <source>
        <dbReference type="PROSITE" id="PS50911"/>
    </source>
</evidence>
<dbReference type="PROSITE" id="PS50911">
    <property type="entry name" value="CHAP"/>
    <property type="match status" value="1"/>
</dbReference>
<evidence type="ECO:0000256" key="1">
    <source>
        <dbReference type="ARBA" id="ARBA00006088"/>
    </source>
</evidence>
<evidence type="ECO:0000256" key="3">
    <source>
        <dbReference type="SAM" id="MobiDB-lite"/>
    </source>
</evidence>
<dbReference type="AlphaFoldDB" id="A0A4Q9WBL4"/>
<feature type="compositionally biased region" description="Basic and acidic residues" evidence="3">
    <location>
        <begin position="294"/>
        <end position="308"/>
    </location>
</feature>
<keyword evidence="2" id="KW-0378">Hydrolase</keyword>
<sequence length="668" mass="73984">MSKQKIFIYLLSATLIVPTFTSDIAHATELTNQSHNESNHASVDKSDNDDTSDTNDEQTTKKQEKSAKTTKFKQYTRAKKASHDEDDLSIFNKLFSDDTLSSNYLNPRGQQDSLSELLTAIFSSDSETTERTAQDTSDDMEPAAEQQDKASTTDSTEQHSTTTSEQNDQSAKDATTDDNKVSDALDELDNLDDASNHAQDTQRRHDSEASKDDDKETSSEEKPHQEAPSHDTAQDKQNDSNKESTDSASDAVIDSILDEYSDNAKKTQQDYTQDKTSDKHKQSNATTTTHQKYAHIDVKKDRETRHQIDNPQLPSKDSVSHATVPAQSFEEATKQANTRATSLFATIPQASDNTSSTDDLSVVDSQQTRTFIKAIGTDAHQLGQENDIYASVMIAQAILESDSGQSTLAKAPNFNLFGIKGAYKGESSEFNTLEATANNQLYSIQAAFRKYPNKKASLEDYVQLIKEGIDGNATIYQPTWKSETSSYRDATAHLARTYATDPNYATKLNQLIKHYHLTDFDHKKLPDLTHYNSSNPGMDNTGNDFKPFIDTNSTSPYPQGQCTWYVYKRMQQFDLAIGGDLGDAHNWNNRAQSEGYHVDTTPKTHSAVVFEAGQAGASSYYGHVAFVERVNDDGSIVISESNVKGLGIISYRTLDANTADQLSYISGK</sequence>
<evidence type="ECO:0000313" key="6">
    <source>
        <dbReference type="EMBL" id="TBW72696.1"/>
    </source>
</evidence>
<feature type="compositionally biased region" description="Basic and acidic residues" evidence="3">
    <location>
        <begin position="200"/>
        <end position="245"/>
    </location>
</feature>
<comment type="similarity">
    <text evidence="1">In the N-terminal section; belongs to the N-acetylmuramoyl-L-alanine amidase 2 family.</text>
</comment>
<gene>
    <name evidence="6" type="ORF">EQ812_06910</name>
</gene>
<feature type="compositionally biased region" description="Polar residues" evidence="3">
    <location>
        <begin position="31"/>
        <end position="41"/>
    </location>
</feature>
<evidence type="ECO:0000256" key="2">
    <source>
        <dbReference type="ARBA" id="ARBA00022801"/>
    </source>
</evidence>